<keyword evidence="2" id="KW-1185">Reference proteome</keyword>
<gene>
    <name evidence="1" type="ORF">NDU88_005992</name>
</gene>
<protein>
    <submittedName>
        <fullName evidence="1">Uncharacterized protein</fullName>
    </submittedName>
</protein>
<sequence>MWAIKPINYWPCWTRGTENDHGSGRWGTRRVPPPSNDAIAKAFATCYEEVYTSMTQMIEEDRIDLLQEFPLPWLLEEERGALDAELTEEEVASA</sequence>
<comment type="caution">
    <text evidence="1">The sequence shown here is derived from an EMBL/GenBank/DDBJ whole genome shotgun (WGS) entry which is preliminary data.</text>
</comment>
<proteinExistence type="predicted"/>
<dbReference type="Proteomes" id="UP001066276">
    <property type="component" value="Chromosome 3_1"/>
</dbReference>
<dbReference type="EMBL" id="JANPWB010000005">
    <property type="protein sequence ID" value="KAJ1189242.1"/>
    <property type="molecule type" value="Genomic_DNA"/>
</dbReference>
<reference evidence="1" key="1">
    <citation type="journal article" date="2022" name="bioRxiv">
        <title>Sequencing and chromosome-scale assembly of the giantPleurodeles waltlgenome.</title>
        <authorList>
            <person name="Brown T."/>
            <person name="Elewa A."/>
            <person name="Iarovenko S."/>
            <person name="Subramanian E."/>
            <person name="Araus A.J."/>
            <person name="Petzold A."/>
            <person name="Susuki M."/>
            <person name="Suzuki K.-i.T."/>
            <person name="Hayashi T."/>
            <person name="Toyoda A."/>
            <person name="Oliveira C."/>
            <person name="Osipova E."/>
            <person name="Leigh N.D."/>
            <person name="Simon A."/>
            <person name="Yun M.H."/>
        </authorList>
    </citation>
    <scope>NUCLEOTIDE SEQUENCE</scope>
    <source>
        <strain evidence="1">20211129_DDA</strain>
        <tissue evidence="1">Liver</tissue>
    </source>
</reference>
<evidence type="ECO:0000313" key="2">
    <source>
        <dbReference type="Proteomes" id="UP001066276"/>
    </source>
</evidence>
<dbReference type="AlphaFoldDB" id="A0AAV7UNP6"/>
<evidence type="ECO:0000313" key="1">
    <source>
        <dbReference type="EMBL" id="KAJ1189242.1"/>
    </source>
</evidence>
<organism evidence="1 2">
    <name type="scientific">Pleurodeles waltl</name>
    <name type="common">Iberian ribbed newt</name>
    <dbReference type="NCBI Taxonomy" id="8319"/>
    <lineage>
        <taxon>Eukaryota</taxon>
        <taxon>Metazoa</taxon>
        <taxon>Chordata</taxon>
        <taxon>Craniata</taxon>
        <taxon>Vertebrata</taxon>
        <taxon>Euteleostomi</taxon>
        <taxon>Amphibia</taxon>
        <taxon>Batrachia</taxon>
        <taxon>Caudata</taxon>
        <taxon>Salamandroidea</taxon>
        <taxon>Salamandridae</taxon>
        <taxon>Pleurodelinae</taxon>
        <taxon>Pleurodeles</taxon>
    </lineage>
</organism>
<name>A0AAV7UNP6_PLEWA</name>
<accession>A0AAV7UNP6</accession>